<dbReference type="SMART" id="SM00116">
    <property type="entry name" value="CBS"/>
    <property type="match status" value="2"/>
</dbReference>
<dbReference type="EMBL" id="CP092109">
    <property type="protein sequence ID" value="UWZ81379.1"/>
    <property type="molecule type" value="Genomic_DNA"/>
</dbReference>
<keyword evidence="5" id="KW-1185">Reference proteome</keyword>
<evidence type="ECO:0000256" key="2">
    <source>
        <dbReference type="PROSITE-ProRule" id="PRU00703"/>
    </source>
</evidence>
<evidence type="ECO:0000313" key="5">
    <source>
        <dbReference type="Proteomes" id="UP001060414"/>
    </source>
</evidence>
<dbReference type="PROSITE" id="PS51371">
    <property type="entry name" value="CBS"/>
    <property type="match status" value="2"/>
</dbReference>
<proteinExistence type="predicted"/>
<dbReference type="Pfam" id="PF10335">
    <property type="entry name" value="DUF294_C"/>
    <property type="match status" value="1"/>
</dbReference>
<protein>
    <submittedName>
        <fullName evidence="4">DUF294 nucleotidyltransferase-like domain-containing protein</fullName>
    </submittedName>
</protein>
<reference evidence="4" key="1">
    <citation type="journal article" date="2022" name="Environ. Microbiol.">
        <title>Geoalkalibacter halelectricus SAP #1 sp. nov. possessing extracellular electron transfer and mineral#reducing capabilities from a haloalkaline environment.</title>
        <authorList>
            <person name="Yadav S."/>
            <person name="Singh R."/>
            <person name="Sundharam S.S."/>
            <person name="Chaudhary S."/>
            <person name="Krishnamurthi S."/>
            <person name="Patil S.A."/>
        </authorList>
    </citation>
    <scope>NUCLEOTIDE SEQUENCE</scope>
    <source>
        <strain evidence="4">SAP-1</strain>
    </source>
</reference>
<accession>A0ABY5ZUR2</accession>
<feature type="domain" description="CBS" evidence="3">
    <location>
        <begin position="19"/>
        <end position="76"/>
    </location>
</feature>
<feature type="domain" description="CBS" evidence="3">
    <location>
        <begin position="85"/>
        <end position="142"/>
    </location>
</feature>
<dbReference type="Pfam" id="PF03445">
    <property type="entry name" value="DUF294"/>
    <property type="match status" value="1"/>
</dbReference>
<dbReference type="PANTHER" id="PTHR43080">
    <property type="entry name" value="CBS DOMAIN-CONTAINING PROTEIN CBSX3, MITOCHONDRIAL"/>
    <property type="match status" value="1"/>
</dbReference>
<dbReference type="RefSeq" id="WP_260749754.1">
    <property type="nucleotide sequence ID" value="NZ_CP092109.1"/>
</dbReference>
<dbReference type="CDD" id="cd05401">
    <property type="entry name" value="NT_GlnE_GlnD_like"/>
    <property type="match status" value="1"/>
</dbReference>
<dbReference type="InterPro" id="IPR018821">
    <property type="entry name" value="DUF294_put_nucleoTrafse_sb-bd"/>
</dbReference>
<evidence type="ECO:0000313" key="4">
    <source>
        <dbReference type="EMBL" id="UWZ81379.1"/>
    </source>
</evidence>
<gene>
    <name evidence="4" type="ORF">L9S41_08290</name>
</gene>
<dbReference type="SUPFAM" id="SSF54631">
    <property type="entry name" value="CBS-domain pair"/>
    <property type="match status" value="1"/>
</dbReference>
<dbReference type="Pfam" id="PF00571">
    <property type="entry name" value="CBS"/>
    <property type="match status" value="2"/>
</dbReference>
<sequence length="485" mass="54690">MSNNSIGEEGFFFLRAETLCRGPVVTCEPEATVVEVAVKMGEHGLSGLVVTEGEAPVGIVSTRDLRDLIARTGGQLGDCRAREIMEADLVTVRPRDYLYDVLFKMAKHSIHRILVVDDQGRLFGIITDTDLLSLQTRSPLYLTREIESATSVAQLRGINQRILETIGSASRWGADTKSLVQLICHFNDAFTLRAIALMEAEEGIRLPEGAAYLVLGSEGRGEQTLRTDQDSAMVYADDFPRDRMPQLRSFAERLVDALEEVGIPRCPGNTLASNPEWCHSLSGWRRRLEQWISEPQPESMVNFSMFQDFRALHGDPRLEQDLHDHVFACVQRNGLYLPYMARHIERFGAPLGMFGRIRVERRGEHRGSVDIKKSGSFALTEGVSLLALEVGVFSGTTWDKVDQLARRGVVSVRDAQILSESFTYLMRLRLEKQLRALAEAREPDNHINPELMSPRDRERLRDALRGVNLLMKILRVRYKLDSIAR</sequence>
<dbReference type="Gene3D" id="3.10.580.10">
    <property type="entry name" value="CBS-domain"/>
    <property type="match status" value="1"/>
</dbReference>
<dbReference type="InterPro" id="IPR005105">
    <property type="entry name" value="GlnD_Uridyltrans_N"/>
</dbReference>
<name>A0ABY5ZUR2_9BACT</name>
<evidence type="ECO:0000256" key="1">
    <source>
        <dbReference type="ARBA" id="ARBA00023122"/>
    </source>
</evidence>
<dbReference type="Proteomes" id="UP001060414">
    <property type="component" value="Chromosome"/>
</dbReference>
<dbReference type="InterPro" id="IPR046342">
    <property type="entry name" value="CBS_dom_sf"/>
</dbReference>
<dbReference type="InterPro" id="IPR051257">
    <property type="entry name" value="Diverse_CBS-Domain"/>
</dbReference>
<keyword evidence="1 2" id="KW-0129">CBS domain</keyword>
<dbReference type="PANTHER" id="PTHR43080:SF2">
    <property type="entry name" value="CBS DOMAIN-CONTAINING PROTEIN"/>
    <property type="match status" value="1"/>
</dbReference>
<organism evidence="4 5">
    <name type="scientific">Geoalkalibacter halelectricus</name>
    <dbReference type="NCBI Taxonomy" id="2847045"/>
    <lineage>
        <taxon>Bacteria</taxon>
        <taxon>Pseudomonadati</taxon>
        <taxon>Thermodesulfobacteriota</taxon>
        <taxon>Desulfuromonadia</taxon>
        <taxon>Desulfuromonadales</taxon>
        <taxon>Geoalkalibacteraceae</taxon>
        <taxon>Geoalkalibacter</taxon>
    </lineage>
</organism>
<dbReference type="InterPro" id="IPR000644">
    <property type="entry name" value="CBS_dom"/>
</dbReference>
<evidence type="ECO:0000259" key="3">
    <source>
        <dbReference type="PROSITE" id="PS51371"/>
    </source>
</evidence>